<evidence type="ECO:0000256" key="1">
    <source>
        <dbReference type="SAM" id="MobiDB-lite"/>
    </source>
</evidence>
<protein>
    <recommendedName>
        <fullName evidence="5">Dioxygenase</fullName>
    </recommendedName>
</protein>
<sequence length="97" mass="10090">MAAGRNKDARIARDRARAYQARQELHTARVRRRRRDNVVAGIGGGVLLVVILAGQFAYFAAGPGKPAPAASPKPTTSVAPTAVPSPSTPSPSTSATR</sequence>
<feature type="region of interest" description="Disordered" evidence="1">
    <location>
        <begin position="63"/>
        <end position="97"/>
    </location>
</feature>
<keyword evidence="4" id="KW-1185">Reference proteome</keyword>
<evidence type="ECO:0000256" key="2">
    <source>
        <dbReference type="SAM" id="Phobius"/>
    </source>
</evidence>
<evidence type="ECO:0000313" key="4">
    <source>
        <dbReference type="Proteomes" id="UP000031030"/>
    </source>
</evidence>
<dbReference type="EMBL" id="JTDK01000010">
    <property type="protein sequence ID" value="KHK97376.1"/>
    <property type="molecule type" value="Genomic_DNA"/>
</dbReference>
<feature type="compositionally biased region" description="Low complexity" evidence="1">
    <location>
        <begin position="72"/>
        <end position="97"/>
    </location>
</feature>
<keyword evidence="2" id="KW-1133">Transmembrane helix</keyword>
<accession>A0A0B2A6Z7</accession>
<dbReference type="AlphaFoldDB" id="A0A0B2A6Z7"/>
<proteinExistence type="predicted"/>
<name>A0A0B2A6Z7_9MICO</name>
<organism evidence="3 4">
    <name type="scientific">Microbacterium mangrovi</name>
    <dbReference type="NCBI Taxonomy" id="1348253"/>
    <lineage>
        <taxon>Bacteria</taxon>
        <taxon>Bacillati</taxon>
        <taxon>Actinomycetota</taxon>
        <taxon>Actinomycetes</taxon>
        <taxon>Micrococcales</taxon>
        <taxon>Microbacteriaceae</taxon>
        <taxon>Microbacterium</taxon>
    </lineage>
</organism>
<reference evidence="3 4" key="1">
    <citation type="submission" date="2014-11" db="EMBL/GenBank/DDBJ databases">
        <title>Genome sequence of Microbacterium mangrovi MUSC 115(T).</title>
        <authorList>
            <person name="Lee L.-H."/>
        </authorList>
    </citation>
    <scope>NUCLEOTIDE SEQUENCE [LARGE SCALE GENOMIC DNA]</scope>
    <source>
        <strain evidence="3 4">MUSC 115</strain>
    </source>
</reference>
<evidence type="ECO:0000313" key="3">
    <source>
        <dbReference type="EMBL" id="KHK97376.1"/>
    </source>
</evidence>
<evidence type="ECO:0008006" key="5">
    <source>
        <dbReference type="Google" id="ProtNLM"/>
    </source>
</evidence>
<keyword evidence="2" id="KW-0812">Transmembrane</keyword>
<dbReference type="RefSeq" id="WP_039399330.1">
    <property type="nucleotide sequence ID" value="NZ_JTDK01000010.1"/>
</dbReference>
<keyword evidence="2" id="KW-0472">Membrane</keyword>
<dbReference type="STRING" id="1348253.LK09_11340"/>
<dbReference type="Proteomes" id="UP000031030">
    <property type="component" value="Unassembled WGS sequence"/>
</dbReference>
<comment type="caution">
    <text evidence="3">The sequence shown here is derived from an EMBL/GenBank/DDBJ whole genome shotgun (WGS) entry which is preliminary data.</text>
</comment>
<feature type="transmembrane region" description="Helical" evidence="2">
    <location>
        <begin position="38"/>
        <end position="61"/>
    </location>
</feature>
<gene>
    <name evidence="3" type="ORF">LK09_11340</name>
</gene>